<feature type="compositionally biased region" description="Polar residues" evidence="5">
    <location>
        <begin position="898"/>
        <end position="913"/>
    </location>
</feature>
<feature type="compositionally biased region" description="Gly residues" evidence="5">
    <location>
        <begin position="798"/>
        <end position="808"/>
    </location>
</feature>
<feature type="region of interest" description="Disordered" evidence="5">
    <location>
        <begin position="560"/>
        <end position="1004"/>
    </location>
</feature>
<keyword evidence="8" id="KW-1185">Reference proteome</keyword>
<comment type="caution">
    <text evidence="7">The sequence shown here is derived from an EMBL/GenBank/DDBJ whole genome shotgun (WGS) entry which is preliminary data.</text>
</comment>
<evidence type="ECO:0000256" key="4">
    <source>
        <dbReference type="PROSITE-ProRule" id="PRU00175"/>
    </source>
</evidence>
<dbReference type="Proteomes" id="UP001187415">
    <property type="component" value="Unassembled WGS sequence"/>
</dbReference>
<feature type="compositionally biased region" description="Polar residues" evidence="5">
    <location>
        <begin position="994"/>
        <end position="1004"/>
    </location>
</feature>
<evidence type="ECO:0000313" key="7">
    <source>
        <dbReference type="EMBL" id="KAK2858758.1"/>
    </source>
</evidence>
<keyword evidence="1" id="KW-0479">Metal-binding</keyword>
<dbReference type="AlphaFoldDB" id="A0AA88NKU2"/>
<proteinExistence type="predicted"/>
<feature type="compositionally biased region" description="Basic residues" evidence="5">
    <location>
        <begin position="746"/>
        <end position="774"/>
    </location>
</feature>
<evidence type="ECO:0000256" key="3">
    <source>
        <dbReference type="ARBA" id="ARBA00022833"/>
    </source>
</evidence>
<feature type="region of interest" description="Disordered" evidence="5">
    <location>
        <begin position="276"/>
        <end position="532"/>
    </location>
</feature>
<feature type="compositionally biased region" description="Polar residues" evidence="5">
    <location>
        <begin position="428"/>
        <end position="440"/>
    </location>
</feature>
<feature type="compositionally biased region" description="Basic and acidic residues" evidence="5">
    <location>
        <begin position="864"/>
        <end position="887"/>
    </location>
</feature>
<feature type="compositionally biased region" description="Polar residues" evidence="5">
    <location>
        <begin position="654"/>
        <end position="664"/>
    </location>
</feature>
<dbReference type="PROSITE" id="PS50089">
    <property type="entry name" value="ZF_RING_2"/>
    <property type="match status" value="1"/>
</dbReference>
<feature type="domain" description="RING-type" evidence="6">
    <location>
        <begin position="43"/>
        <end position="84"/>
    </location>
</feature>
<dbReference type="PANTHER" id="PTHR47048">
    <property type="entry name" value="PROTEIN SCAF11"/>
    <property type="match status" value="1"/>
</dbReference>
<feature type="compositionally biased region" description="Polar residues" evidence="5">
    <location>
        <begin position="626"/>
        <end position="637"/>
    </location>
</feature>
<dbReference type="SUPFAM" id="SSF57850">
    <property type="entry name" value="RING/U-box"/>
    <property type="match status" value="1"/>
</dbReference>
<feature type="compositionally biased region" description="Basic and acidic residues" evidence="5">
    <location>
        <begin position="693"/>
        <end position="715"/>
    </location>
</feature>
<dbReference type="InterPro" id="IPR013083">
    <property type="entry name" value="Znf_RING/FYVE/PHD"/>
</dbReference>
<keyword evidence="2 4" id="KW-0863">Zinc-finger</keyword>
<dbReference type="EMBL" id="JAUPFM010000002">
    <property type="protein sequence ID" value="KAK2858758.1"/>
    <property type="molecule type" value="Genomic_DNA"/>
</dbReference>
<dbReference type="Gene3D" id="3.30.40.10">
    <property type="entry name" value="Zinc/RING finger domain, C3HC4 (zinc finger)"/>
    <property type="match status" value="1"/>
</dbReference>
<evidence type="ECO:0000256" key="2">
    <source>
        <dbReference type="ARBA" id="ARBA00022771"/>
    </source>
</evidence>
<dbReference type="SMART" id="SM00184">
    <property type="entry name" value="RING"/>
    <property type="match status" value="1"/>
</dbReference>
<feature type="compositionally biased region" description="Basic residues" evidence="5">
    <location>
        <begin position="358"/>
        <end position="370"/>
    </location>
</feature>
<name>A0AA88NKU2_CHASR</name>
<feature type="compositionally biased region" description="Basic and acidic residues" evidence="5">
    <location>
        <begin position="606"/>
        <end position="617"/>
    </location>
</feature>
<evidence type="ECO:0000256" key="5">
    <source>
        <dbReference type="SAM" id="MobiDB-lite"/>
    </source>
</evidence>
<dbReference type="GO" id="GO:0008270">
    <property type="term" value="F:zinc ion binding"/>
    <property type="evidence" value="ECO:0007669"/>
    <property type="project" value="UniProtKB-KW"/>
</dbReference>
<reference evidence="7" key="1">
    <citation type="submission" date="2023-07" db="EMBL/GenBank/DDBJ databases">
        <title>Chromosome-level Genome Assembly of Striped Snakehead (Channa striata).</title>
        <authorList>
            <person name="Liu H."/>
        </authorList>
    </citation>
    <scope>NUCLEOTIDE SEQUENCE</scope>
    <source>
        <strain evidence="7">Gz</strain>
        <tissue evidence="7">Muscle</tissue>
    </source>
</reference>
<sequence length="1004" mass="111349">MATEQLRRLLKWSSGQPELDMTGTGSGGQSQPDEMDTEEAERCPICLGVLAGGELAMPDSCCHIFCLRCLLTWAKMAPSCPVDRRPFTNVYKWDGDLSCVQVSVSKQVTEPEAESCCCSKPERNVCLKSKPSRRMKRQKVKRTADAKTKGFVRKCNEEDPSFLNRKKVKGTECSTWSPSPCVSLTSTQDVVWVTDEIEYDTGFKECKSQVQDCPWLSPAAHILADGTLRQHFDPTIWNRSRFSFGHCSSPFTSSTVIDPGTFVFHGVVCAIPCAKGGDKRGGRASTSKAPTKEGDSLPSRRSGRTSKAQEETPLSASSSPPQSSSSDCDSSANQSTKTGRTSQVPAKRRAKQVTSRKASGKRKAKTRKKHTPEVVNSPAASEEEEEGDQGDETEGEEEENKTEQERDTNDSDQQQSDAEGCTSADPDNFNSADEQGSTKSLHAIVEQDSDDTQEQFNEHEQEDKPDEGNDLVPDSSSSCSGDDEKREEQEPASPISSEDKGFDKGNSLSPSDTPNALLDDLISPHCDEHEQDDNMEICAESEEGNGDEFSKEMKADLCENLTQPCPPSAGESEEDGAGMETKSSEGIDVKILGFEEPSVVDSVGEGIKEDSTFRDDTEVVPMDCSSPMSEHGNNTTFELPKDSGGPSAAEPPENQVSKDQSSRGQQEREKSQERKNGRQRRSRFHSPTSTWSPKRDSKRDSSRRSRSRSRERDSSPHPGRSWARSRERIRDRDSERDNSRRDRSHERRRRRSKSRSRSRSHSRSRSRSRTRSYRRGPSPERPPSRDRSPQRKQHKGGWRSGHGSSSGGEGRRHHGSAGRFENGVPTENSPDRQGWSDNPDWVTEKTRNEAEGRNRDFGFSSGSRWEDRGSRGESRSRGARGGFERGRGAGRGGGNRSFYSQQEETSDNRWQPRNNFSGTGNNSGNDSYSRFNENRGGGRRKESEQGDSMLDRSGWSSASSWAVRKTLPADVQDYYSKKERGGPGGWSRPEEEQQAGSSSRSTQN</sequence>
<dbReference type="GO" id="GO:0000245">
    <property type="term" value="P:spliceosomal complex assembly"/>
    <property type="evidence" value="ECO:0007669"/>
    <property type="project" value="TreeGrafter"/>
</dbReference>
<evidence type="ECO:0000313" key="8">
    <source>
        <dbReference type="Proteomes" id="UP001187415"/>
    </source>
</evidence>
<dbReference type="PROSITE" id="PS00518">
    <property type="entry name" value="ZF_RING_1"/>
    <property type="match status" value="1"/>
</dbReference>
<dbReference type="GO" id="GO:0003723">
    <property type="term" value="F:RNA binding"/>
    <property type="evidence" value="ECO:0007669"/>
    <property type="project" value="TreeGrafter"/>
</dbReference>
<accession>A0AA88NKU2</accession>
<dbReference type="Pfam" id="PF13639">
    <property type="entry name" value="zf-RING_2"/>
    <property type="match status" value="1"/>
</dbReference>
<dbReference type="PANTHER" id="PTHR47048:SF1">
    <property type="entry name" value="PROTEIN SCAF11"/>
    <property type="match status" value="1"/>
</dbReference>
<protein>
    <recommendedName>
        <fullName evidence="6">RING-type domain-containing protein</fullName>
    </recommendedName>
</protein>
<evidence type="ECO:0000256" key="1">
    <source>
        <dbReference type="ARBA" id="ARBA00022723"/>
    </source>
</evidence>
<feature type="compositionally biased region" description="Basic and acidic residues" evidence="5">
    <location>
        <begin position="724"/>
        <end position="745"/>
    </location>
</feature>
<feature type="compositionally biased region" description="Basic and acidic residues" evidence="5">
    <location>
        <begin position="842"/>
        <end position="856"/>
    </location>
</feature>
<dbReference type="InterPro" id="IPR001841">
    <property type="entry name" value="Znf_RING"/>
</dbReference>
<keyword evidence="3" id="KW-0862">Zinc</keyword>
<feature type="compositionally biased region" description="Low complexity" evidence="5">
    <location>
        <begin position="914"/>
        <end position="927"/>
    </location>
</feature>
<dbReference type="InterPro" id="IPR017907">
    <property type="entry name" value="Znf_RING_CS"/>
</dbReference>
<feature type="compositionally biased region" description="Low complexity" evidence="5">
    <location>
        <begin position="315"/>
        <end position="335"/>
    </location>
</feature>
<evidence type="ECO:0000259" key="6">
    <source>
        <dbReference type="PROSITE" id="PS50089"/>
    </source>
</evidence>
<organism evidence="7 8">
    <name type="scientific">Channa striata</name>
    <name type="common">Snakehead murrel</name>
    <name type="synonym">Ophicephalus striatus</name>
    <dbReference type="NCBI Taxonomy" id="64152"/>
    <lineage>
        <taxon>Eukaryota</taxon>
        <taxon>Metazoa</taxon>
        <taxon>Chordata</taxon>
        <taxon>Craniata</taxon>
        <taxon>Vertebrata</taxon>
        <taxon>Euteleostomi</taxon>
        <taxon>Actinopterygii</taxon>
        <taxon>Neopterygii</taxon>
        <taxon>Teleostei</taxon>
        <taxon>Neoteleostei</taxon>
        <taxon>Acanthomorphata</taxon>
        <taxon>Anabantaria</taxon>
        <taxon>Anabantiformes</taxon>
        <taxon>Channoidei</taxon>
        <taxon>Channidae</taxon>
        <taxon>Channa</taxon>
    </lineage>
</organism>
<gene>
    <name evidence="7" type="ORF">Q5P01_003378</name>
</gene>
<feature type="compositionally biased region" description="Acidic residues" evidence="5">
    <location>
        <begin position="381"/>
        <end position="400"/>
    </location>
</feature>
<feature type="compositionally biased region" description="Basic and acidic residues" evidence="5">
    <location>
        <begin position="665"/>
        <end position="676"/>
    </location>
</feature>